<name>A0AAV4Y0D0_CAEEX</name>
<sequence>MFHFLQKVSQFAIRFASISNDPPSTLSATFPFPNGNEERLNVGANEYVLPPWFDKEPFSALSEPFERKTVDSALPEVMESGEHFNDPYFHLSATFLFPNGNEERLNVGAEEYVLPPWFDKEPFNALSEPFERKSLDLISISHDPYFHLSAAFLFPNGNEERLNVGAKEYVLPPWLIRNRSVHYRSHSKGKVWILLGDSQTSHEWFDWNTAVVEELLAPMSIKRSF</sequence>
<gene>
    <name evidence="1" type="ORF">CEXT_422691</name>
</gene>
<evidence type="ECO:0000313" key="2">
    <source>
        <dbReference type="Proteomes" id="UP001054945"/>
    </source>
</evidence>
<reference evidence="1 2" key="1">
    <citation type="submission" date="2021-06" db="EMBL/GenBank/DDBJ databases">
        <title>Caerostris extrusa draft genome.</title>
        <authorList>
            <person name="Kono N."/>
            <person name="Arakawa K."/>
        </authorList>
    </citation>
    <scope>NUCLEOTIDE SEQUENCE [LARGE SCALE GENOMIC DNA]</scope>
</reference>
<comment type="caution">
    <text evidence="1">The sequence shown here is derived from an EMBL/GenBank/DDBJ whole genome shotgun (WGS) entry which is preliminary data.</text>
</comment>
<organism evidence="1 2">
    <name type="scientific">Caerostris extrusa</name>
    <name type="common">Bark spider</name>
    <name type="synonym">Caerostris bankana</name>
    <dbReference type="NCBI Taxonomy" id="172846"/>
    <lineage>
        <taxon>Eukaryota</taxon>
        <taxon>Metazoa</taxon>
        <taxon>Ecdysozoa</taxon>
        <taxon>Arthropoda</taxon>
        <taxon>Chelicerata</taxon>
        <taxon>Arachnida</taxon>
        <taxon>Araneae</taxon>
        <taxon>Araneomorphae</taxon>
        <taxon>Entelegynae</taxon>
        <taxon>Araneoidea</taxon>
        <taxon>Araneidae</taxon>
        <taxon>Caerostris</taxon>
    </lineage>
</organism>
<dbReference type="Proteomes" id="UP001054945">
    <property type="component" value="Unassembled WGS sequence"/>
</dbReference>
<proteinExistence type="predicted"/>
<accession>A0AAV4Y0D0</accession>
<dbReference type="AlphaFoldDB" id="A0AAV4Y0D0"/>
<keyword evidence="2" id="KW-1185">Reference proteome</keyword>
<evidence type="ECO:0000313" key="1">
    <source>
        <dbReference type="EMBL" id="GIZ00259.1"/>
    </source>
</evidence>
<dbReference type="EMBL" id="BPLR01001142">
    <property type="protein sequence ID" value="GIZ00259.1"/>
    <property type="molecule type" value="Genomic_DNA"/>
</dbReference>
<protein>
    <submittedName>
        <fullName evidence="1">Uncharacterized protein</fullName>
    </submittedName>
</protein>